<evidence type="ECO:0000313" key="14">
    <source>
        <dbReference type="Proteomes" id="UP000265801"/>
    </source>
</evidence>
<reference evidence="13 14" key="1">
    <citation type="submission" date="2018-09" db="EMBL/GenBank/DDBJ databases">
        <title>Bacillus saliacetes sp. nov., isolated from Thai shrimp paste (Ka-pi).</title>
        <authorList>
            <person name="Daroonpunt R."/>
            <person name="Tanasupawat S."/>
            <person name="Yiamsombut S."/>
        </authorList>
    </citation>
    <scope>NUCLEOTIDE SEQUENCE [LARGE SCALE GENOMIC DNA]</scope>
    <source>
        <strain evidence="13 14">SKP7-4</strain>
    </source>
</reference>
<dbReference type="InterPro" id="IPR003838">
    <property type="entry name" value="ABC3_permease_C"/>
</dbReference>
<dbReference type="InterPro" id="IPR051125">
    <property type="entry name" value="ABC-4/HrtB_transporter"/>
</dbReference>
<feature type="domain" description="ABC3 transporter permease C-terminal" evidence="12">
    <location>
        <begin position="235"/>
        <end position="345"/>
    </location>
</feature>
<keyword evidence="14" id="KW-1185">Reference proteome</keyword>
<evidence type="ECO:0000256" key="1">
    <source>
        <dbReference type="ARBA" id="ARBA00004651"/>
    </source>
</evidence>
<comment type="subunit">
    <text evidence="3">The complex is composed of two ATP-binding proteins (HrtA), two transmembrane proteins (HrtB) and a solute-binding protein.</text>
</comment>
<keyword evidence="9 11" id="KW-0472">Membrane</keyword>
<accession>A0A3A1QQ37</accession>
<comment type="caution">
    <text evidence="13">The sequence shown here is derived from an EMBL/GenBank/DDBJ whole genome shotgun (WGS) entry which is preliminary data.</text>
</comment>
<keyword evidence="8 11" id="KW-1133">Transmembrane helix</keyword>
<dbReference type="PANTHER" id="PTHR43738:SF1">
    <property type="entry name" value="HEMIN TRANSPORT SYSTEM PERMEASE PROTEIN HRTB-RELATED"/>
    <property type="match status" value="1"/>
</dbReference>
<feature type="transmembrane region" description="Helical" evidence="11">
    <location>
        <begin position="320"/>
        <end position="342"/>
    </location>
</feature>
<dbReference type="RefSeq" id="WP_119548999.1">
    <property type="nucleotide sequence ID" value="NZ_QXIR01000035.1"/>
</dbReference>
<evidence type="ECO:0000256" key="7">
    <source>
        <dbReference type="ARBA" id="ARBA00022692"/>
    </source>
</evidence>
<dbReference type="EMBL" id="QXIR01000035">
    <property type="protein sequence ID" value="RIW29204.1"/>
    <property type="molecule type" value="Genomic_DNA"/>
</dbReference>
<feature type="transmembrane region" description="Helical" evidence="11">
    <location>
        <begin position="236"/>
        <end position="255"/>
    </location>
</feature>
<evidence type="ECO:0000256" key="8">
    <source>
        <dbReference type="ARBA" id="ARBA00022989"/>
    </source>
</evidence>
<evidence type="ECO:0000256" key="3">
    <source>
        <dbReference type="ARBA" id="ARBA00011131"/>
    </source>
</evidence>
<dbReference type="Proteomes" id="UP000265801">
    <property type="component" value="Unassembled WGS sequence"/>
</dbReference>
<evidence type="ECO:0000256" key="10">
    <source>
        <dbReference type="ARBA" id="ARBA00024973"/>
    </source>
</evidence>
<evidence type="ECO:0000259" key="12">
    <source>
        <dbReference type="Pfam" id="PF02687"/>
    </source>
</evidence>
<evidence type="ECO:0000313" key="13">
    <source>
        <dbReference type="EMBL" id="RIW29204.1"/>
    </source>
</evidence>
<gene>
    <name evidence="13" type="ORF">D3H55_19610</name>
</gene>
<feature type="transmembrane region" description="Helical" evidence="11">
    <location>
        <begin position="275"/>
        <end position="300"/>
    </location>
</feature>
<dbReference type="Pfam" id="PF02687">
    <property type="entry name" value="FtsX"/>
    <property type="match status" value="1"/>
</dbReference>
<comment type="function">
    <text evidence="10">Part of the ABC transporter complex hrt involved in hemin import. Responsible for the translocation of the substrate across the membrane.</text>
</comment>
<comment type="subcellular location">
    <subcellularLocation>
        <location evidence="1">Cell membrane</location>
        <topology evidence="1">Multi-pass membrane protein</topology>
    </subcellularLocation>
</comment>
<evidence type="ECO:0000256" key="11">
    <source>
        <dbReference type="SAM" id="Phobius"/>
    </source>
</evidence>
<protein>
    <recommendedName>
        <fullName evidence="4">Putative hemin transport system permease protein HrtB</fullName>
    </recommendedName>
</protein>
<dbReference type="PANTHER" id="PTHR43738">
    <property type="entry name" value="ABC TRANSPORTER, MEMBRANE PROTEIN"/>
    <property type="match status" value="1"/>
</dbReference>
<dbReference type="GO" id="GO:0005886">
    <property type="term" value="C:plasma membrane"/>
    <property type="evidence" value="ECO:0007669"/>
    <property type="project" value="UniProtKB-SubCell"/>
</dbReference>
<evidence type="ECO:0000256" key="9">
    <source>
        <dbReference type="ARBA" id="ARBA00023136"/>
    </source>
</evidence>
<evidence type="ECO:0000256" key="4">
    <source>
        <dbReference type="ARBA" id="ARBA00016962"/>
    </source>
</evidence>
<keyword evidence="7 11" id="KW-0812">Transmembrane</keyword>
<sequence length="354" mass="38346">MFLAFKELGQSKLRYTLISLIMIAVLFLVFFISGLANGLGFGDSAAVRNLAADHVVLNEEAEGAIIGSNLSEDQFDEIEAKLDRDFSPLSVTMMTSFSSNEEEVDVTYFSVDTESYPDIEIAEGKNINELTGNEVIIDESIKNDGFSLKDTVTDKNTGKELIIAGFSKDQLYSNIPVAYASLEAGLSMNPNQGTSYNAVLYSGEKVDVDGFETLTIGEAVKSIPGYTETQGSLKMIVVFLFIISAFVSTVFFYVITIHKLNQLGVLKAIGATTGYIARSIMIQVGLLTMIGLVFSGSLVYGMTRLIPEDMPFRLTPELMLGTAGLFLALNLLGALLSVYQVAKTDALEAIGRAE</sequence>
<dbReference type="AlphaFoldDB" id="A0A3A1QQ37"/>
<dbReference type="OrthoDB" id="384327at2"/>
<proteinExistence type="inferred from homology"/>
<keyword evidence="6" id="KW-1003">Cell membrane</keyword>
<comment type="similarity">
    <text evidence="2">Belongs to the ABC-4 integral membrane protein family. HrtB subfamily.</text>
</comment>
<evidence type="ECO:0000256" key="6">
    <source>
        <dbReference type="ARBA" id="ARBA00022475"/>
    </source>
</evidence>
<organism evidence="13 14">
    <name type="scientific">Bacillus salacetis</name>
    <dbReference type="NCBI Taxonomy" id="2315464"/>
    <lineage>
        <taxon>Bacteria</taxon>
        <taxon>Bacillati</taxon>
        <taxon>Bacillota</taxon>
        <taxon>Bacilli</taxon>
        <taxon>Bacillales</taxon>
        <taxon>Bacillaceae</taxon>
        <taxon>Bacillus</taxon>
    </lineage>
</organism>
<feature type="transmembrane region" description="Helical" evidence="11">
    <location>
        <begin position="15"/>
        <end position="39"/>
    </location>
</feature>
<evidence type="ECO:0000256" key="5">
    <source>
        <dbReference type="ARBA" id="ARBA00022448"/>
    </source>
</evidence>
<evidence type="ECO:0000256" key="2">
    <source>
        <dbReference type="ARBA" id="ARBA00008697"/>
    </source>
</evidence>
<name>A0A3A1QQ37_9BACI</name>
<keyword evidence="5" id="KW-0813">Transport</keyword>